<dbReference type="Pfam" id="PF01797">
    <property type="entry name" value="Y1_Tnp"/>
    <property type="match status" value="1"/>
</dbReference>
<reference evidence="2 3" key="1">
    <citation type="journal article" date="2016" name="Nat. Commun.">
        <title>Thousands of microbial genomes shed light on interconnected biogeochemical processes in an aquifer system.</title>
        <authorList>
            <person name="Anantharaman K."/>
            <person name="Brown C.T."/>
            <person name="Hug L.A."/>
            <person name="Sharon I."/>
            <person name="Castelle C.J."/>
            <person name="Probst A.J."/>
            <person name="Thomas B.C."/>
            <person name="Singh A."/>
            <person name="Wilkins M.J."/>
            <person name="Karaoz U."/>
            <person name="Brodie E.L."/>
            <person name="Williams K.H."/>
            <person name="Hubbard S.S."/>
            <person name="Banfield J.F."/>
        </authorList>
    </citation>
    <scope>NUCLEOTIDE SEQUENCE [LARGE SCALE GENOMIC DNA]</scope>
</reference>
<gene>
    <name evidence="2" type="ORF">A3B54_00325</name>
</gene>
<organism evidence="2 3">
    <name type="scientific">Candidatus Curtissbacteria bacterium RIFCSPLOWO2_01_FULL_42_50</name>
    <dbReference type="NCBI Taxonomy" id="1797730"/>
    <lineage>
        <taxon>Bacteria</taxon>
        <taxon>Candidatus Curtissiibacteriota</taxon>
    </lineage>
</organism>
<name>A0A1F5H2Z7_9BACT</name>
<dbReference type="PANTHER" id="PTHR34322:SF2">
    <property type="entry name" value="TRANSPOSASE IS200-LIKE DOMAIN-CONTAINING PROTEIN"/>
    <property type="match status" value="1"/>
</dbReference>
<comment type="caution">
    <text evidence="2">The sequence shown here is derived from an EMBL/GenBank/DDBJ whole genome shotgun (WGS) entry which is preliminary data.</text>
</comment>
<evidence type="ECO:0000313" key="2">
    <source>
        <dbReference type="EMBL" id="OGD98532.1"/>
    </source>
</evidence>
<dbReference type="InterPro" id="IPR036515">
    <property type="entry name" value="Transposase_17_sf"/>
</dbReference>
<protein>
    <recommendedName>
        <fullName evidence="1">Transposase IS200-like domain-containing protein</fullName>
    </recommendedName>
</protein>
<proteinExistence type="predicted"/>
<dbReference type="GO" id="GO:0006313">
    <property type="term" value="P:DNA transposition"/>
    <property type="evidence" value="ECO:0007669"/>
    <property type="project" value="InterPro"/>
</dbReference>
<evidence type="ECO:0000313" key="3">
    <source>
        <dbReference type="Proteomes" id="UP000177039"/>
    </source>
</evidence>
<evidence type="ECO:0000259" key="1">
    <source>
        <dbReference type="SMART" id="SM01321"/>
    </source>
</evidence>
<dbReference type="SUPFAM" id="SSF143422">
    <property type="entry name" value="Transposase IS200-like"/>
    <property type="match status" value="1"/>
</dbReference>
<dbReference type="GO" id="GO:0003677">
    <property type="term" value="F:DNA binding"/>
    <property type="evidence" value="ECO:0007669"/>
    <property type="project" value="InterPro"/>
</dbReference>
<dbReference type="InterPro" id="IPR002686">
    <property type="entry name" value="Transposase_17"/>
</dbReference>
<dbReference type="AlphaFoldDB" id="A0A1F5H2Z7"/>
<dbReference type="EMBL" id="MFBT01000035">
    <property type="protein sequence ID" value="OGD98532.1"/>
    <property type="molecule type" value="Genomic_DNA"/>
</dbReference>
<feature type="domain" description="Transposase IS200-like" evidence="1">
    <location>
        <begin position="9"/>
        <end position="152"/>
    </location>
</feature>
<dbReference type="SMART" id="SM01321">
    <property type="entry name" value="Y1_Tnp"/>
    <property type="match status" value="1"/>
</dbReference>
<dbReference type="Proteomes" id="UP000177039">
    <property type="component" value="Unassembled WGS sequence"/>
</dbReference>
<accession>A0A1F5H2Z7</accession>
<sequence length="222" mass="26716">MPRRRTPLISGEIYHVFNRSIAKQPIFLSQKDYSRAIDVINFYRYQKPPLRFSHFNRLTPELKKGFLENLANKEQLVEILAFCIMPNHVHFLLKQLQENSISKFMNNFQHSYSKYFNTKNERLGSLFQAMFKAVRIETEEQLLHVSRYIHLNPVSSFLIKIEQLESYPWSSLKNYENNEMASFVKPKDILAHFKTYDRYKEFVVDQSNYQQELEKFKHLTFE</sequence>
<dbReference type="GO" id="GO:0004803">
    <property type="term" value="F:transposase activity"/>
    <property type="evidence" value="ECO:0007669"/>
    <property type="project" value="InterPro"/>
</dbReference>
<dbReference type="Gene3D" id="3.30.70.1290">
    <property type="entry name" value="Transposase IS200-like"/>
    <property type="match status" value="1"/>
</dbReference>
<dbReference type="PANTHER" id="PTHR34322">
    <property type="entry name" value="TRANSPOSASE, Y1_TNP DOMAIN-CONTAINING"/>
    <property type="match status" value="1"/>
</dbReference>